<organism evidence="1 2">
    <name type="scientific">Pistacia atlantica</name>
    <dbReference type="NCBI Taxonomy" id="434234"/>
    <lineage>
        <taxon>Eukaryota</taxon>
        <taxon>Viridiplantae</taxon>
        <taxon>Streptophyta</taxon>
        <taxon>Embryophyta</taxon>
        <taxon>Tracheophyta</taxon>
        <taxon>Spermatophyta</taxon>
        <taxon>Magnoliopsida</taxon>
        <taxon>eudicotyledons</taxon>
        <taxon>Gunneridae</taxon>
        <taxon>Pentapetalae</taxon>
        <taxon>rosids</taxon>
        <taxon>malvids</taxon>
        <taxon>Sapindales</taxon>
        <taxon>Anacardiaceae</taxon>
        <taxon>Pistacia</taxon>
    </lineage>
</organism>
<name>A0ACC1A3P5_9ROSI</name>
<accession>A0ACC1A3P5</accession>
<protein>
    <submittedName>
        <fullName evidence="1">Uncharacterized protein</fullName>
    </submittedName>
</protein>
<dbReference type="Proteomes" id="UP001164250">
    <property type="component" value="Chromosome 12"/>
</dbReference>
<dbReference type="EMBL" id="CM047908">
    <property type="protein sequence ID" value="KAJ0081662.1"/>
    <property type="molecule type" value="Genomic_DNA"/>
</dbReference>
<sequence>MLQGKLPSTLSKCKNLEGLSLNLNHFTGAIPKELENLTQIKWLSLSGNKLQGEIPKELGNLSELELVSLAKNSLMGEIPYEIGNLHNLEYLELQSSHLIGPVPVAIFNISCDCNISGNIPKEIENLKNLMTLEIDGNELTGSIPLSLGGSQKLQEYGREGKVSREGDVYSYGIMLMETFTRKKPTDEIFTEEINLRRWVGESLCNTEMQVVDTNLLRRDDEHFSSKEECVSSILSLAMECTRESPTERISIREVATRLIKIRVKFAKIGTRRGRRVLNLC</sequence>
<comment type="caution">
    <text evidence="1">The sequence shown here is derived from an EMBL/GenBank/DDBJ whole genome shotgun (WGS) entry which is preliminary data.</text>
</comment>
<proteinExistence type="predicted"/>
<gene>
    <name evidence="1" type="ORF">Patl1_11947</name>
</gene>
<evidence type="ECO:0000313" key="2">
    <source>
        <dbReference type="Proteomes" id="UP001164250"/>
    </source>
</evidence>
<keyword evidence="2" id="KW-1185">Reference proteome</keyword>
<evidence type="ECO:0000313" key="1">
    <source>
        <dbReference type="EMBL" id="KAJ0081662.1"/>
    </source>
</evidence>
<reference evidence="2" key="1">
    <citation type="journal article" date="2023" name="G3 (Bethesda)">
        <title>Genome assembly and association tests identify interacting loci associated with vigor, precocity, and sex in interspecific pistachio rootstocks.</title>
        <authorList>
            <person name="Palmer W."/>
            <person name="Jacygrad E."/>
            <person name="Sagayaradj S."/>
            <person name="Cavanaugh K."/>
            <person name="Han R."/>
            <person name="Bertier L."/>
            <person name="Beede B."/>
            <person name="Kafkas S."/>
            <person name="Golino D."/>
            <person name="Preece J."/>
            <person name="Michelmore R."/>
        </authorList>
    </citation>
    <scope>NUCLEOTIDE SEQUENCE [LARGE SCALE GENOMIC DNA]</scope>
</reference>